<feature type="domain" description="Penicillin-binding protein transpeptidase" evidence="1">
    <location>
        <begin position="227"/>
        <end position="522"/>
    </location>
</feature>
<dbReference type="GO" id="GO:0008658">
    <property type="term" value="F:penicillin binding"/>
    <property type="evidence" value="ECO:0007669"/>
    <property type="project" value="InterPro"/>
</dbReference>
<proteinExistence type="predicted"/>
<dbReference type="Gene3D" id="3.40.710.10">
    <property type="entry name" value="DD-peptidase/beta-lactamase superfamily"/>
    <property type="match status" value="1"/>
</dbReference>
<dbReference type="GO" id="GO:0071555">
    <property type="term" value="P:cell wall organization"/>
    <property type="evidence" value="ECO:0007669"/>
    <property type="project" value="TreeGrafter"/>
</dbReference>
<dbReference type="Gene3D" id="3.30.450.330">
    <property type="match status" value="1"/>
</dbReference>
<evidence type="ECO:0000259" key="1">
    <source>
        <dbReference type="Pfam" id="PF00905"/>
    </source>
</evidence>
<evidence type="ECO:0000313" key="2">
    <source>
        <dbReference type="EMBL" id="HHF58038.1"/>
    </source>
</evidence>
<dbReference type="SUPFAM" id="SSF56601">
    <property type="entry name" value="beta-lactamase/transpeptidase-like"/>
    <property type="match status" value="1"/>
</dbReference>
<dbReference type="GO" id="GO:0005886">
    <property type="term" value="C:plasma membrane"/>
    <property type="evidence" value="ECO:0007669"/>
    <property type="project" value="TreeGrafter"/>
</dbReference>
<comment type="caution">
    <text evidence="2">The sequence shown here is derived from an EMBL/GenBank/DDBJ whole genome shotgun (WGS) entry which is preliminary data.</text>
</comment>
<accession>A0A7C5M9X0</accession>
<dbReference type="InterPro" id="IPR001460">
    <property type="entry name" value="PCN-bd_Tpept"/>
</dbReference>
<dbReference type="PANTHER" id="PTHR30627">
    <property type="entry name" value="PEPTIDOGLYCAN D,D-TRANSPEPTIDASE"/>
    <property type="match status" value="1"/>
</dbReference>
<dbReference type="InterPro" id="IPR012338">
    <property type="entry name" value="Beta-lactam/transpept-like"/>
</dbReference>
<dbReference type="SUPFAM" id="SSF56519">
    <property type="entry name" value="Penicillin binding protein dimerisation domain"/>
    <property type="match status" value="1"/>
</dbReference>
<reference evidence="2" key="1">
    <citation type="journal article" date="2020" name="mSystems">
        <title>Genome- and Community-Level Interaction Insights into Carbon Utilization and Element Cycling Functions of Hydrothermarchaeota in Hydrothermal Sediment.</title>
        <authorList>
            <person name="Zhou Z."/>
            <person name="Liu Y."/>
            <person name="Xu W."/>
            <person name="Pan J."/>
            <person name="Luo Z.H."/>
            <person name="Li M."/>
        </authorList>
    </citation>
    <scope>NUCLEOTIDE SEQUENCE [LARGE SCALE GENOMIC DNA]</scope>
    <source>
        <strain evidence="2">HyVt-94</strain>
    </source>
</reference>
<dbReference type="Proteomes" id="UP000886014">
    <property type="component" value="Unassembled WGS sequence"/>
</dbReference>
<protein>
    <submittedName>
        <fullName evidence="2">Penicillin-binding protein 2</fullName>
    </submittedName>
</protein>
<dbReference type="InterPro" id="IPR050515">
    <property type="entry name" value="Beta-lactam/transpept"/>
</dbReference>
<gene>
    <name evidence="2" type="ORF">ENL41_01275</name>
</gene>
<sequence>MVWRIKFIKIFLLIFSIMVTVNLFALQLTSLGKPYRERGVKQSLKQKTLLPERGEILDRKLHPVATSIPVLRIYQTGNPVKSRKILLKYGIHPKKFKNRKTYFLLIGEIPFISSPLSQLMKDRQLYQEIVLKRFYPYHNIGSGIIGTMGKDRALGGLEYSMDFWLKGKEGVDYYYRDAKGNVLKFPQLDFRPPKKGKNLIITLDFDLEDYIYQLLKKTVKEKKAKGGFVIVTNPQTGEVLALVNYPTHEPNDAKPTKNKAIEDPYEPGSTFKIVPYTYAFMNGIISPNDSVETGEGYIVVEGKTIRDVHPLGKISFRDAIIYSSNVAASKLGLLIGPKGLYTMAQNYGIGAPTGSILQGESFTRLKKLSEWKKSYTANFAMGYGILVNGLQMAMAYGAIANGGILYAPRFILNHHEPVFIRRVMPPEVADTMKNILEDVVEKGTGRRAHIPGIAICGKTGTSKVYDPSRGRYDSRRIISSFIGFFPKNKPQYLIYVVIFEPQGPPYTLYGGQIAAPLFREIAEFLIKGDTYAAL</sequence>
<dbReference type="EMBL" id="DRTV01000097">
    <property type="protein sequence ID" value="HHF58038.1"/>
    <property type="molecule type" value="Genomic_DNA"/>
</dbReference>
<organism evidence="2">
    <name type="scientific">candidate division WOR-3 bacterium</name>
    <dbReference type="NCBI Taxonomy" id="2052148"/>
    <lineage>
        <taxon>Bacteria</taxon>
        <taxon>Bacteria division WOR-3</taxon>
    </lineage>
</organism>
<dbReference type="AlphaFoldDB" id="A0A7C5M9X0"/>
<dbReference type="InterPro" id="IPR036138">
    <property type="entry name" value="PBP_dimer_sf"/>
</dbReference>
<name>A0A7C5M9X0_UNCW3</name>
<dbReference type="Gene3D" id="3.90.1310.10">
    <property type="entry name" value="Penicillin-binding protein 2a (Domain 2)"/>
    <property type="match status" value="1"/>
</dbReference>
<dbReference type="Pfam" id="PF00905">
    <property type="entry name" value="Transpeptidase"/>
    <property type="match status" value="1"/>
</dbReference>